<dbReference type="GO" id="GO:0000785">
    <property type="term" value="C:chromatin"/>
    <property type="evidence" value="ECO:0007669"/>
    <property type="project" value="UniProtKB-ARBA"/>
</dbReference>
<comment type="similarity">
    <text evidence="6">Belongs to the snail C2H2-type zinc-finger protein family.</text>
</comment>
<evidence type="ECO:0000256" key="7">
    <source>
        <dbReference type="PROSITE-ProRule" id="PRU00042"/>
    </source>
</evidence>
<dbReference type="FunFam" id="3.30.160.60:FF:000690">
    <property type="entry name" value="Zinc finger protein 354C"/>
    <property type="match status" value="1"/>
</dbReference>
<organism evidence="9">
    <name type="scientific">Schistocerca gregaria</name>
    <name type="common">Desert locust</name>
    <name type="synonym">Gryllus gregarius</name>
    <dbReference type="NCBI Taxonomy" id="7010"/>
    <lineage>
        <taxon>Eukaryota</taxon>
        <taxon>Metazoa</taxon>
        <taxon>Ecdysozoa</taxon>
        <taxon>Arthropoda</taxon>
        <taxon>Hexapoda</taxon>
        <taxon>Insecta</taxon>
        <taxon>Pterygota</taxon>
        <taxon>Neoptera</taxon>
        <taxon>Polyneoptera</taxon>
        <taxon>Orthoptera</taxon>
        <taxon>Caelifera</taxon>
        <taxon>Acrididea</taxon>
        <taxon>Acridomorpha</taxon>
        <taxon>Acridoidea</taxon>
        <taxon>Acrididae</taxon>
        <taxon>Cyrtacanthacridinae</taxon>
        <taxon>Schistocerca</taxon>
    </lineage>
</organism>
<dbReference type="FunFam" id="3.30.160.60:FF:000358">
    <property type="entry name" value="zinc finger protein 24"/>
    <property type="match status" value="1"/>
</dbReference>
<feature type="domain" description="C2H2-type" evidence="8">
    <location>
        <begin position="186"/>
        <end position="213"/>
    </location>
</feature>
<evidence type="ECO:0000313" key="9">
    <source>
        <dbReference type="EMBL" id="QVD39332.1"/>
    </source>
</evidence>
<dbReference type="GO" id="GO:0003682">
    <property type="term" value="F:chromatin binding"/>
    <property type="evidence" value="ECO:0007669"/>
    <property type="project" value="UniProtKB-ARBA"/>
</dbReference>
<dbReference type="SMART" id="SM00355">
    <property type="entry name" value="ZnF_C2H2"/>
    <property type="match status" value="7"/>
</dbReference>
<keyword evidence="3 7" id="KW-0863">Zinc-finger</keyword>
<dbReference type="SUPFAM" id="SSF57667">
    <property type="entry name" value="beta-beta-alpha zinc fingers"/>
    <property type="match status" value="4"/>
</dbReference>
<keyword evidence="5" id="KW-0539">Nucleus</keyword>
<sequence>MLRINGCEVMECVSCIKQEEDDGTLRPFYTDQQCTQMLVAIKEEPTYNYLEGWEELELVSVKEEVNPEIPIPFREIESDISEDGVLLKKSVDGYMVVNAKEGGETCPSVNGAKVLNDDSNRLLQKKNEHKTVEATPKAVRNRRRHKSHYSRHLSDRPFQCKICQKCFRKPEHLRCHELFHSDERQFLCDTCGKGFFTGGDLKRHRVVHTGEKPYSCPMCSKTFTQLCNMQSHLRKRCQIKGYGCDLCNRMFENQEALQKHRANHGTVPYRRNKRKKPFCQDLPPFICDMCSMCFSNKRNLISHIKEHMGDLKATITCEICGKSCGTRRERLIVHMRSHTGEKPFSCSVCGRAFSQQCNLKKHEALHLPD</sequence>
<dbReference type="InterPro" id="IPR036236">
    <property type="entry name" value="Znf_C2H2_sf"/>
</dbReference>
<dbReference type="PANTHER" id="PTHR24388">
    <property type="entry name" value="ZINC FINGER PROTEIN"/>
    <property type="match status" value="1"/>
</dbReference>
<dbReference type="InterPro" id="IPR013087">
    <property type="entry name" value="Znf_C2H2_type"/>
</dbReference>
<evidence type="ECO:0000256" key="5">
    <source>
        <dbReference type="ARBA" id="ARBA00023242"/>
    </source>
</evidence>
<dbReference type="GO" id="GO:0000981">
    <property type="term" value="F:DNA-binding transcription factor activity, RNA polymerase II-specific"/>
    <property type="evidence" value="ECO:0007669"/>
    <property type="project" value="TreeGrafter"/>
</dbReference>
<dbReference type="OrthoDB" id="3437960at2759"/>
<dbReference type="PROSITE" id="PS50157">
    <property type="entry name" value="ZINC_FINGER_C2H2_2"/>
    <property type="match status" value="7"/>
</dbReference>
<dbReference type="AlphaFoldDB" id="A0A8E5JT26"/>
<dbReference type="GO" id="GO:0000978">
    <property type="term" value="F:RNA polymerase II cis-regulatory region sequence-specific DNA binding"/>
    <property type="evidence" value="ECO:0007669"/>
    <property type="project" value="TreeGrafter"/>
</dbReference>
<keyword evidence="2" id="KW-0677">Repeat</keyword>
<dbReference type="Pfam" id="PF00096">
    <property type="entry name" value="zf-C2H2"/>
    <property type="match status" value="5"/>
</dbReference>
<feature type="domain" description="C2H2-type" evidence="8">
    <location>
        <begin position="158"/>
        <end position="185"/>
    </location>
</feature>
<evidence type="ECO:0000259" key="8">
    <source>
        <dbReference type="PROSITE" id="PS50157"/>
    </source>
</evidence>
<feature type="domain" description="C2H2-type" evidence="8">
    <location>
        <begin position="214"/>
        <end position="241"/>
    </location>
</feature>
<dbReference type="FunFam" id="3.30.160.60:FF:000100">
    <property type="entry name" value="Zinc finger 45-like"/>
    <property type="match status" value="1"/>
</dbReference>
<feature type="domain" description="C2H2-type" evidence="8">
    <location>
        <begin position="242"/>
        <end position="264"/>
    </location>
</feature>
<evidence type="ECO:0000256" key="6">
    <source>
        <dbReference type="ARBA" id="ARBA00037948"/>
    </source>
</evidence>
<feature type="domain" description="C2H2-type" evidence="8">
    <location>
        <begin position="315"/>
        <end position="343"/>
    </location>
</feature>
<name>A0A8E5JT26_SCHGR</name>
<feature type="domain" description="C2H2-type" evidence="8">
    <location>
        <begin position="285"/>
        <end position="312"/>
    </location>
</feature>
<dbReference type="GO" id="GO:0008270">
    <property type="term" value="F:zinc ion binding"/>
    <property type="evidence" value="ECO:0007669"/>
    <property type="project" value="UniProtKB-KW"/>
</dbReference>
<keyword evidence="1" id="KW-0479">Metal-binding</keyword>
<proteinExistence type="evidence at transcript level"/>
<protein>
    <submittedName>
        <fullName evidence="9">Zind finger protein 32-like protein</fullName>
    </submittedName>
</protein>
<dbReference type="PANTHER" id="PTHR24388:SF104">
    <property type="entry name" value="AT-RICH BINDING PROTEIN-RELATED"/>
    <property type="match status" value="1"/>
</dbReference>
<dbReference type="InterPro" id="IPR050527">
    <property type="entry name" value="Snail/Krueppel_Znf"/>
</dbReference>
<evidence type="ECO:0000256" key="3">
    <source>
        <dbReference type="ARBA" id="ARBA00022771"/>
    </source>
</evidence>
<keyword evidence="4" id="KW-0862">Zinc</keyword>
<evidence type="ECO:0000256" key="1">
    <source>
        <dbReference type="ARBA" id="ARBA00022723"/>
    </source>
</evidence>
<feature type="domain" description="C2H2-type" evidence="8">
    <location>
        <begin position="344"/>
        <end position="369"/>
    </location>
</feature>
<dbReference type="Gene3D" id="3.30.160.60">
    <property type="entry name" value="Classic Zinc Finger"/>
    <property type="match status" value="6"/>
</dbReference>
<reference evidence="9" key="1">
    <citation type="journal article" date="2021" name="J. Neurophysiol.">
        <title>Gene transcription changes in a locust model of noise-induced deafness.</title>
        <authorList>
            <person name="French A.S."/>
            <person name="Warren B."/>
        </authorList>
    </citation>
    <scope>NUCLEOTIDE SEQUENCE</scope>
</reference>
<dbReference type="PROSITE" id="PS00028">
    <property type="entry name" value="ZINC_FINGER_C2H2_1"/>
    <property type="match status" value="5"/>
</dbReference>
<dbReference type="EMBL" id="MW962566">
    <property type="protein sequence ID" value="QVD39332.1"/>
    <property type="molecule type" value="mRNA"/>
</dbReference>
<accession>A0A8E5JT26</accession>
<evidence type="ECO:0000256" key="2">
    <source>
        <dbReference type="ARBA" id="ARBA00022737"/>
    </source>
</evidence>
<dbReference type="GO" id="GO:0040029">
    <property type="term" value="P:epigenetic regulation of gene expression"/>
    <property type="evidence" value="ECO:0007669"/>
    <property type="project" value="UniProtKB-ARBA"/>
</dbReference>
<evidence type="ECO:0000256" key="4">
    <source>
        <dbReference type="ARBA" id="ARBA00022833"/>
    </source>
</evidence>